<comment type="caution">
    <text evidence="1">The sequence shown here is derived from an EMBL/GenBank/DDBJ whole genome shotgun (WGS) entry which is preliminary data.</text>
</comment>
<gene>
    <name evidence="1" type="ORF">OZSIB_1765</name>
</gene>
<evidence type="ECO:0008006" key="3">
    <source>
        <dbReference type="Google" id="ProtNLM"/>
    </source>
</evidence>
<reference evidence="1 2" key="1">
    <citation type="submission" date="2018-05" db="EMBL/GenBank/DDBJ databases">
        <title>A metagenomic window into the 2 km-deep terrestrial subsurface aquifer revealed taxonomically and functionally diverse microbial community comprising novel uncultured bacterial lineages.</title>
        <authorList>
            <person name="Kadnikov V.V."/>
            <person name="Mardanov A.V."/>
            <person name="Beletsky A.V."/>
            <person name="Banks D."/>
            <person name="Pimenov N.V."/>
            <person name="Frank Y.A."/>
            <person name="Karnachuk O.V."/>
            <person name="Ravin N.V."/>
        </authorList>
    </citation>
    <scope>NUCLEOTIDE SEQUENCE [LARGE SCALE GENOMIC DNA]</scope>
    <source>
        <strain evidence="1">BY5</strain>
    </source>
</reference>
<accession>A0A367ZJ46</accession>
<name>A0A367ZJ46_9BACT</name>
<sequence>MQPENTCARFLDELLARGQPSAALAAHLATCPECRGLADTIHGLRRLPSAYPEGAFPALKAKVLASSIPAAATASGGAGAAAAASSSLLKTAAAILVPLAMVTGLAVVSLRQPAAPGAGSAPTQVAAPAASHAPLATPAMAVATPAAAAHQAAPLADTLLPTDKE</sequence>
<organism evidence="1 2">
    <name type="scientific">Candidatus Ozemobacter sibiricus</name>
    <dbReference type="NCBI Taxonomy" id="2268124"/>
    <lineage>
        <taxon>Bacteria</taxon>
        <taxon>Candidatus Ozemobacteria</taxon>
        <taxon>Candidatus Ozemobacterales</taxon>
        <taxon>Candidatus Ozemobacteraceae</taxon>
        <taxon>Candidatus Ozemobacter</taxon>
    </lineage>
</organism>
<evidence type="ECO:0000313" key="2">
    <source>
        <dbReference type="Proteomes" id="UP000252355"/>
    </source>
</evidence>
<evidence type="ECO:0000313" key="1">
    <source>
        <dbReference type="EMBL" id="RCK78116.1"/>
    </source>
</evidence>
<proteinExistence type="predicted"/>
<protein>
    <recommendedName>
        <fullName evidence="3">Zinc-finger domain-containing protein</fullName>
    </recommendedName>
</protein>
<dbReference type="EMBL" id="QOQW01000027">
    <property type="protein sequence ID" value="RCK78116.1"/>
    <property type="molecule type" value="Genomic_DNA"/>
</dbReference>
<dbReference type="AlphaFoldDB" id="A0A367ZJ46"/>
<dbReference type="Proteomes" id="UP000252355">
    <property type="component" value="Unassembled WGS sequence"/>
</dbReference>